<evidence type="ECO:0008006" key="4">
    <source>
        <dbReference type="Google" id="ProtNLM"/>
    </source>
</evidence>
<dbReference type="KEGG" id="ddt:AAY81_01010"/>
<keyword evidence="1" id="KW-0732">Signal</keyword>
<proteinExistence type="predicted"/>
<gene>
    <name evidence="2" type="ORF">SAMN02910314_01799</name>
</gene>
<feature type="signal peptide" evidence="1">
    <location>
        <begin position="1"/>
        <end position="25"/>
    </location>
</feature>
<dbReference type="RefSeq" id="WP_066660313.1">
    <property type="nucleotide sequence ID" value="NZ_CP011402.1"/>
</dbReference>
<keyword evidence="3" id="KW-1185">Reference proteome</keyword>
<organism evidence="2 3">
    <name type="scientific">Denitrobacterium detoxificans</name>
    <dbReference type="NCBI Taxonomy" id="79604"/>
    <lineage>
        <taxon>Bacteria</taxon>
        <taxon>Bacillati</taxon>
        <taxon>Actinomycetota</taxon>
        <taxon>Coriobacteriia</taxon>
        <taxon>Eggerthellales</taxon>
        <taxon>Eggerthellaceae</taxon>
        <taxon>Denitrobacterium</taxon>
    </lineage>
</organism>
<feature type="chain" id="PRO_5038740917" description="Lipoprotein" evidence="1">
    <location>
        <begin position="26"/>
        <end position="166"/>
    </location>
</feature>
<evidence type="ECO:0000256" key="1">
    <source>
        <dbReference type="SAM" id="SignalP"/>
    </source>
</evidence>
<name>A0A172RWF5_9ACTN</name>
<protein>
    <recommendedName>
        <fullName evidence="4">Lipoprotein</fullName>
    </recommendedName>
</protein>
<sequence>MSAQVKRLCLAALAIAIGVAVSCVAPLLEASDSGEGSPSACAEESALAADNAAVTAFVQAGGDARCNRNLPETVMRETFNPGVLGASKVLFRDGVVGLMGAWSANEAYERVRSLLVANGWVDVSGRGEGHAHVSGVTFAKADGAYQWAYVFCQDSGSSRMVVMVLA</sequence>
<reference evidence="3" key="1">
    <citation type="submission" date="2016-10" db="EMBL/GenBank/DDBJ databases">
        <authorList>
            <person name="Varghese N."/>
        </authorList>
    </citation>
    <scope>NUCLEOTIDE SEQUENCE [LARGE SCALE GENOMIC DNA]</scope>
    <source>
        <strain evidence="3">DSM 21843</strain>
    </source>
</reference>
<accession>A0A172RWF5</accession>
<evidence type="ECO:0000313" key="3">
    <source>
        <dbReference type="Proteomes" id="UP000182975"/>
    </source>
</evidence>
<dbReference type="PROSITE" id="PS51257">
    <property type="entry name" value="PROKAR_LIPOPROTEIN"/>
    <property type="match status" value="1"/>
</dbReference>
<dbReference type="STRING" id="79604.AAY81_01010"/>
<dbReference type="EMBL" id="FOEC01000015">
    <property type="protein sequence ID" value="SEO97852.1"/>
    <property type="molecule type" value="Genomic_DNA"/>
</dbReference>
<evidence type="ECO:0000313" key="2">
    <source>
        <dbReference type="EMBL" id="SEO97852.1"/>
    </source>
</evidence>
<dbReference type="AlphaFoldDB" id="A0A172RWF5"/>
<dbReference type="Proteomes" id="UP000182975">
    <property type="component" value="Unassembled WGS sequence"/>
</dbReference>